<protein>
    <submittedName>
        <fullName evidence="6">Metallophosphoesterase</fullName>
    </submittedName>
</protein>
<sequence length="292" mass="33071">MDTSANVVITPDFNTIPQTEIKPTTTDIFDTRVRLLHLTDLHLFADADVQLLGQNTRLTFHSVLNWVQCHHWPVSAILLTGDLVHDENIATYRYLGQYLKQLGCPYYCLPGNHDRVDLVAGLLDPYQPSRLHIIELEYWDLILLDSTIPSESSGYLAPSSLAQLEAHLIHNERRPTLVALHHHPIASGSQWLDALMVYNGNDLLSIIDRYPQVRVVVWGHTHQQFDGQCGHSMLFSTPSTCVQFLPYSQNFALDTLTPGYRWIDLYSDGQVKSGVERIPAYPDPVQLDSLGY</sequence>
<organism evidence="6 7">
    <name type="scientific">Thiospirillum jenense</name>
    <dbReference type="NCBI Taxonomy" id="1653858"/>
    <lineage>
        <taxon>Bacteria</taxon>
        <taxon>Pseudomonadati</taxon>
        <taxon>Pseudomonadota</taxon>
        <taxon>Gammaproteobacteria</taxon>
        <taxon>Chromatiales</taxon>
        <taxon>Chromatiaceae</taxon>
        <taxon>Thiospirillum</taxon>
    </lineage>
</organism>
<dbReference type="RefSeq" id="WP_182583891.1">
    <property type="nucleotide sequence ID" value="NZ_JABVCQ010000016.1"/>
</dbReference>
<evidence type="ECO:0000256" key="4">
    <source>
        <dbReference type="ARBA" id="ARBA00025742"/>
    </source>
</evidence>
<evidence type="ECO:0000256" key="1">
    <source>
        <dbReference type="ARBA" id="ARBA00022723"/>
    </source>
</evidence>
<dbReference type="PANTHER" id="PTHR42988:SF2">
    <property type="entry name" value="CYCLIC NUCLEOTIDE PHOSPHODIESTERASE CBUA0032-RELATED"/>
    <property type="match status" value="1"/>
</dbReference>
<reference evidence="6 7" key="1">
    <citation type="journal article" date="2020" name="Arch. Microbiol.">
        <title>The genome sequence of the giant phototrophic gammaproteobacterium Thiospirillum jenense gives insight into its physiological properties and phylogenetic relationships.</title>
        <authorList>
            <person name="Imhoff J.F."/>
            <person name="Meyer T.E."/>
            <person name="Kyndt J.A."/>
        </authorList>
    </citation>
    <scope>NUCLEOTIDE SEQUENCE [LARGE SCALE GENOMIC DNA]</scope>
    <source>
        <strain evidence="6 7">DSM 216</strain>
    </source>
</reference>
<dbReference type="EMBL" id="JABVCQ010000016">
    <property type="protein sequence ID" value="MBB1126261.1"/>
    <property type="molecule type" value="Genomic_DNA"/>
</dbReference>
<dbReference type="GO" id="GO:0046872">
    <property type="term" value="F:metal ion binding"/>
    <property type="evidence" value="ECO:0007669"/>
    <property type="project" value="UniProtKB-KW"/>
</dbReference>
<comment type="similarity">
    <text evidence="4">Belongs to the cyclic nucleotide phosphodiesterase class-III family.</text>
</comment>
<keyword evidence="2" id="KW-0378">Hydrolase</keyword>
<name>A0A839HC64_9GAMM</name>
<comment type="caution">
    <text evidence="6">The sequence shown here is derived from an EMBL/GenBank/DDBJ whole genome shotgun (WGS) entry which is preliminary data.</text>
</comment>
<keyword evidence="1" id="KW-0479">Metal-binding</keyword>
<keyword evidence="7" id="KW-1185">Reference proteome</keyword>
<accession>A0A839HC64</accession>
<dbReference type="Proteomes" id="UP000548632">
    <property type="component" value="Unassembled WGS sequence"/>
</dbReference>
<keyword evidence="3" id="KW-0408">Iron</keyword>
<evidence type="ECO:0000259" key="5">
    <source>
        <dbReference type="Pfam" id="PF00149"/>
    </source>
</evidence>
<feature type="domain" description="Calcineurin-like phosphoesterase" evidence="5">
    <location>
        <begin position="34"/>
        <end position="223"/>
    </location>
</feature>
<dbReference type="AlphaFoldDB" id="A0A839HC64"/>
<gene>
    <name evidence="6" type="ORF">HUK38_08455</name>
</gene>
<dbReference type="InterPro" id="IPR004843">
    <property type="entry name" value="Calcineurin-like_PHP"/>
</dbReference>
<evidence type="ECO:0000313" key="6">
    <source>
        <dbReference type="EMBL" id="MBB1126261.1"/>
    </source>
</evidence>
<dbReference type="PANTHER" id="PTHR42988">
    <property type="entry name" value="PHOSPHOHYDROLASE"/>
    <property type="match status" value="1"/>
</dbReference>
<dbReference type="InterPro" id="IPR029052">
    <property type="entry name" value="Metallo-depent_PP-like"/>
</dbReference>
<dbReference type="SUPFAM" id="SSF56300">
    <property type="entry name" value="Metallo-dependent phosphatases"/>
    <property type="match status" value="1"/>
</dbReference>
<evidence type="ECO:0000313" key="7">
    <source>
        <dbReference type="Proteomes" id="UP000548632"/>
    </source>
</evidence>
<evidence type="ECO:0000256" key="3">
    <source>
        <dbReference type="ARBA" id="ARBA00023004"/>
    </source>
</evidence>
<dbReference type="GO" id="GO:0016787">
    <property type="term" value="F:hydrolase activity"/>
    <property type="evidence" value="ECO:0007669"/>
    <property type="project" value="UniProtKB-KW"/>
</dbReference>
<dbReference type="InterPro" id="IPR050884">
    <property type="entry name" value="CNP_phosphodiesterase-III"/>
</dbReference>
<proteinExistence type="inferred from homology"/>
<dbReference type="Gene3D" id="3.60.21.10">
    <property type="match status" value="1"/>
</dbReference>
<dbReference type="Pfam" id="PF00149">
    <property type="entry name" value="Metallophos"/>
    <property type="match status" value="1"/>
</dbReference>
<evidence type="ECO:0000256" key="2">
    <source>
        <dbReference type="ARBA" id="ARBA00022801"/>
    </source>
</evidence>